<dbReference type="EMBL" id="JASMQC010000030">
    <property type="protein sequence ID" value="KAK1932238.1"/>
    <property type="molecule type" value="Genomic_DNA"/>
</dbReference>
<dbReference type="Proteomes" id="UP001259832">
    <property type="component" value="Unassembled WGS sequence"/>
</dbReference>
<gene>
    <name evidence="3" type="ORF">P3T76_012232</name>
</gene>
<evidence type="ECO:0000256" key="2">
    <source>
        <dbReference type="SAM" id="SignalP"/>
    </source>
</evidence>
<feature type="transmembrane region" description="Helical" evidence="1">
    <location>
        <begin position="80"/>
        <end position="100"/>
    </location>
</feature>
<keyword evidence="2" id="KW-0732">Signal</keyword>
<dbReference type="AlphaFoldDB" id="A0AAD9G5N1"/>
<dbReference type="PROSITE" id="PS51257">
    <property type="entry name" value="PROKAR_LIPOPROTEIN"/>
    <property type="match status" value="1"/>
</dbReference>
<name>A0AAD9G5N1_9STRA</name>
<protein>
    <recommendedName>
        <fullName evidence="5">RxLR effector protein</fullName>
    </recommendedName>
</protein>
<feature type="signal peptide" evidence="2">
    <location>
        <begin position="1"/>
        <end position="24"/>
    </location>
</feature>
<keyword evidence="4" id="KW-1185">Reference proteome</keyword>
<proteinExistence type="predicted"/>
<evidence type="ECO:0000313" key="3">
    <source>
        <dbReference type="EMBL" id="KAK1932238.1"/>
    </source>
</evidence>
<evidence type="ECO:0000256" key="1">
    <source>
        <dbReference type="SAM" id="Phobius"/>
    </source>
</evidence>
<feature type="chain" id="PRO_5042230002" description="RxLR effector protein" evidence="2">
    <location>
        <begin position="25"/>
        <end position="120"/>
    </location>
</feature>
<evidence type="ECO:0000313" key="4">
    <source>
        <dbReference type="Proteomes" id="UP001259832"/>
    </source>
</evidence>
<keyword evidence="1" id="KW-0472">Membrane</keyword>
<evidence type="ECO:0008006" key="5">
    <source>
        <dbReference type="Google" id="ProtNLM"/>
    </source>
</evidence>
<comment type="caution">
    <text evidence="3">The sequence shown here is derived from an EMBL/GenBank/DDBJ whole genome shotgun (WGS) entry which is preliminary data.</text>
</comment>
<keyword evidence="1" id="KW-1133">Transmembrane helix</keyword>
<organism evidence="3 4">
    <name type="scientific">Phytophthora citrophthora</name>
    <dbReference type="NCBI Taxonomy" id="4793"/>
    <lineage>
        <taxon>Eukaryota</taxon>
        <taxon>Sar</taxon>
        <taxon>Stramenopiles</taxon>
        <taxon>Oomycota</taxon>
        <taxon>Peronosporomycetes</taxon>
        <taxon>Peronosporales</taxon>
        <taxon>Peronosporaceae</taxon>
        <taxon>Phytophthora</taxon>
    </lineage>
</organism>
<sequence length="120" mass="12765">MRFSTILFLLLATFALSCSTFASAADVSPITNDEAVPSQSLRGSRKLENEERHLDKLSKLINSVMHRTDKTKPVSKKMKALLVLLAAGISGIGFAGIKAVKGIHETDASRGVYDSAGSSA</sequence>
<accession>A0AAD9G5N1</accession>
<reference evidence="3" key="1">
    <citation type="submission" date="2023-08" db="EMBL/GenBank/DDBJ databases">
        <title>Reference Genome Resource for the Citrus Pathogen Phytophthora citrophthora.</title>
        <authorList>
            <person name="Moller H."/>
            <person name="Coetzee B."/>
            <person name="Rose L.J."/>
            <person name="Van Niekerk J.M."/>
        </authorList>
    </citation>
    <scope>NUCLEOTIDE SEQUENCE</scope>
    <source>
        <strain evidence="3">STE-U-9442</strain>
    </source>
</reference>
<keyword evidence="1" id="KW-0812">Transmembrane</keyword>